<feature type="domain" description="C2H2-type" evidence="2">
    <location>
        <begin position="491"/>
        <end position="518"/>
    </location>
</feature>
<dbReference type="SUPFAM" id="SSF52540">
    <property type="entry name" value="P-loop containing nucleoside triphosphate hydrolases"/>
    <property type="match status" value="1"/>
</dbReference>
<feature type="domain" description="C2H2-type" evidence="2">
    <location>
        <begin position="522"/>
        <end position="551"/>
    </location>
</feature>
<organism evidence="3 4">
    <name type="scientific">Xylaria multiplex</name>
    <dbReference type="NCBI Taxonomy" id="323545"/>
    <lineage>
        <taxon>Eukaryota</taxon>
        <taxon>Fungi</taxon>
        <taxon>Dikarya</taxon>
        <taxon>Ascomycota</taxon>
        <taxon>Pezizomycotina</taxon>
        <taxon>Sordariomycetes</taxon>
        <taxon>Xylariomycetidae</taxon>
        <taxon>Xylariales</taxon>
        <taxon>Xylariaceae</taxon>
        <taxon>Xylaria</taxon>
    </lineage>
</organism>
<name>A0A7C8MMP5_9PEZI</name>
<gene>
    <name evidence="3" type="ORF">GQX73_g9643</name>
</gene>
<dbReference type="InterPro" id="IPR056884">
    <property type="entry name" value="NPHP3-like_N"/>
</dbReference>
<reference evidence="3 4" key="1">
    <citation type="submission" date="2019-12" db="EMBL/GenBank/DDBJ databases">
        <title>Draft genome sequence of the ascomycete Xylaria multiplex DSM 110363.</title>
        <authorList>
            <person name="Buettner E."/>
            <person name="Kellner H."/>
        </authorList>
    </citation>
    <scope>NUCLEOTIDE SEQUENCE [LARGE SCALE GENOMIC DNA]</scope>
    <source>
        <strain evidence="3 4">DSM 110363</strain>
    </source>
</reference>
<proteinExistence type="predicted"/>
<dbReference type="InterPro" id="IPR027417">
    <property type="entry name" value="P-loop_NTPase"/>
</dbReference>
<dbReference type="Proteomes" id="UP000481858">
    <property type="component" value="Unassembled WGS sequence"/>
</dbReference>
<evidence type="ECO:0000313" key="4">
    <source>
        <dbReference type="Proteomes" id="UP000481858"/>
    </source>
</evidence>
<dbReference type="EMBL" id="WUBL01000174">
    <property type="protein sequence ID" value="KAF2963927.1"/>
    <property type="molecule type" value="Genomic_DNA"/>
</dbReference>
<dbReference type="PANTHER" id="PTHR10039:SF14">
    <property type="entry name" value="NACHT DOMAIN-CONTAINING PROTEIN"/>
    <property type="match status" value="1"/>
</dbReference>
<evidence type="ECO:0000313" key="3">
    <source>
        <dbReference type="EMBL" id="KAF2963927.1"/>
    </source>
</evidence>
<dbReference type="InterPro" id="IPR013087">
    <property type="entry name" value="Znf_C2H2_type"/>
</dbReference>
<keyword evidence="4" id="KW-1185">Reference proteome</keyword>
<protein>
    <recommendedName>
        <fullName evidence="2">C2H2-type domain-containing protein</fullName>
    </recommendedName>
</protein>
<sequence length="642" mass="72854">MARFSDLIDHEAVALDIFQATEWRKTEGENARRRESQRHTEQLQAVLDWLTANENQDQEMKLEWLSNRCHEGTSSWITNNPKFRAWLQRGRGNPVLWLHGKPGSGIYSLARNPPASAKHPTFAHRKIGSQAKTSSANVLRRLLLQLIQIFDDLRIVVDGVDEVSHSAHQLLIKELLSLVRHREAKCRLLIVSQDLPSISSQLSRIPQLSLNEERKSIEKDLSLIIRSRLQDIDNLHQGALGTTTILSLTNDILAKAEGMFLWVHLILELLSNASNLSELEMQIKNLPADLVEAYKKILNNIISRCSSNDLAKMKRIFSWIIYHKGRHPLHKYQVRVAMILNPDCQRITRETRPFANATDICKPFVEDGPGGSLVFVHSSVPQFLLDPGSGPFLHASESKLSLASACLNRYVGAVAGFYALLPYASEYWMDHLLECLDDIQFDQRTQESQHLHQALKTYNETVQFVMGQPNVDGISQGDLLAFKEEFGLTAFVCDVRGCERATLGFSSKADLTNHKALHDGTLKCIVHGCAYSEHVGFKSTKDLQGHLRKRHRTEEIRRVPKRFRQTLHDVNEAQLESIRKYPSSLLAPGSAVGHLPRLNRPSAPPMSMMLFGELERVEQKDERRLMMEIYDEDGQKSVEKNA</sequence>
<keyword evidence="1" id="KW-0677">Repeat</keyword>
<dbReference type="AlphaFoldDB" id="A0A7C8MMP5"/>
<dbReference type="Pfam" id="PF24883">
    <property type="entry name" value="NPHP3_N"/>
    <property type="match status" value="1"/>
</dbReference>
<dbReference type="OrthoDB" id="7464126at2759"/>
<dbReference type="PANTHER" id="PTHR10039">
    <property type="entry name" value="AMELOGENIN"/>
    <property type="match status" value="1"/>
</dbReference>
<dbReference type="InParanoid" id="A0A7C8MMP5"/>
<dbReference type="SMART" id="SM00355">
    <property type="entry name" value="ZnF_C2H2"/>
    <property type="match status" value="2"/>
</dbReference>
<evidence type="ECO:0000259" key="2">
    <source>
        <dbReference type="SMART" id="SM00355"/>
    </source>
</evidence>
<comment type="caution">
    <text evidence="3">The sequence shown here is derived from an EMBL/GenBank/DDBJ whole genome shotgun (WGS) entry which is preliminary data.</text>
</comment>
<accession>A0A7C8MMP5</accession>
<evidence type="ECO:0000256" key="1">
    <source>
        <dbReference type="ARBA" id="ARBA00022737"/>
    </source>
</evidence>